<dbReference type="SMART" id="SM00644">
    <property type="entry name" value="Ami_2"/>
    <property type="match status" value="1"/>
</dbReference>
<dbReference type="Proteomes" id="UP000315842">
    <property type="component" value="Unassembled WGS sequence"/>
</dbReference>
<feature type="chain" id="PRO_5039083978" description="Peptidoglycan recognition protein family domain-containing protein" evidence="2">
    <location>
        <begin position="22"/>
        <end position="836"/>
    </location>
</feature>
<dbReference type="PANTHER" id="PTHR11022:SF41">
    <property type="entry name" value="PEPTIDOGLYCAN-RECOGNITION PROTEIN LC-RELATED"/>
    <property type="match status" value="1"/>
</dbReference>
<dbReference type="CDD" id="cd06583">
    <property type="entry name" value="PGRP"/>
    <property type="match status" value="1"/>
</dbReference>
<evidence type="ECO:0000259" key="3">
    <source>
        <dbReference type="SMART" id="SM00644"/>
    </source>
</evidence>
<gene>
    <name evidence="5" type="ORF">CUD01_02510</name>
</gene>
<dbReference type="GO" id="GO:0008270">
    <property type="term" value="F:zinc ion binding"/>
    <property type="evidence" value="ECO:0007669"/>
    <property type="project" value="InterPro"/>
</dbReference>
<proteinExistence type="inferred from homology"/>
<dbReference type="InterPro" id="IPR036505">
    <property type="entry name" value="Amidase/PGRP_sf"/>
</dbReference>
<evidence type="ECO:0000256" key="1">
    <source>
        <dbReference type="ARBA" id="ARBA00007553"/>
    </source>
</evidence>
<evidence type="ECO:0000256" key="2">
    <source>
        <dbReference type="SAM" id="SignalP"/>
    </source>
</evidence>
<keyword evidence="6" id="KW-1185">Reference proteome</keyword>
<evidence type="ECO:0008006" key="7">
    <source>
        <dbReference type="Google" id="ProtNLM"/>
    </source>
</evidence>
<dbReference type="EMBL" id="BJLP01000002">
    <property type="protein sequence ID" value="GEA79807.1"/>
    <property type="molecule type" value="Genomic_DNA"/>
</dbReference>
<dbReference type="SUPFAM" id="SSF55846">
    <property type="entry name" value="N-acetylmuramoyl-L-alanine amidase-like"/>
    <property type="match status" value="1"/>
</dbReference>
<dbReference type="InterPro" id="IPR015510">
    <property type="entry name" value="PGRP"/>
</dbReference>
<dbReference type="Pfam" id="PF01510">
    <property type="entry name" value="Amidase_2"/>
    <property type="match status" value="1"/>
</dbReference>
<dbReference type="InterPro" id="IPR007253">
    <property type="entry name" value="Cell_wall-bd_2"/>
</dbReference>
<dbReference type="InterPro" id="IPR002502">
    <property type="entry name" value="Amidase_domain"/>
</dbReference>
<evidence type="ECO:0000313" key="5">
    <source>
        <dbReference type="EMBL" id="GEA79807.1"/>
    </source>
</evidence>
<feature type="domain" description="N-acetylmuramoyl-L-alanine amidase" evidence="3">
    <location>
        <begin position="246"/>
        <end position="413"/>
    </location>
</feature>
<dbReference type="SMART" id="SM00701">
    <property type="entry name" value="PGRP"/>
    <property type="match status" value="1"/>
</dbReference>
<sequence>MRRRRHLALVCALVGALTVTAAPAAVAAPARDALPAAGADPGGVTGATSVPVAPDAPVRTATVPLAGGVDGPSRRTLDLPVDAYHDHEVPATSRLAVLTAARGTADFDLVGVTWAAGAQVTRVLVRTRHAGAWSTWQELEVDPATPEAGTAEAEGARGGTAPFVRTGSDGLQVRLETATGAAPARLSATLVDAGVEDLADAQVTQVTDATAGATPGTTALDTATAVAGVSPAALRPAIVTRAQWRANERLRKPIDWSSTIQAAVVHHTVNANDYTRAQAPALVRGIYEYHIKGRGWSDVGYHFLVDRFGTVYEGRKGSLDKVPLGVHSGGFNTNTIGIAIIGEFTSKVPSTTVLRAVAQVASWKLASYGRDPLGTTVLTARSGSTHPKRKPGWRGELPVIMGHRDVGSTACPGQMVYNRLSTIRSYAADQVNRVTSRVATAASTPGRNVVAEAYAKRWSTWSASVRSVCTGTVVASLSGKSRGWMPVRWGQKLADGSTAPPGLYSITTTRHGLVDTVYVEALPKGGYGDESCGISRWGGADRYATAVALGRAATGGSQQVDDIVLVAGTQSSVVDGLVAGPFAASLDAPVLLGAVDGLPEATRTEIRHRAPERVWLVGGTGVLGRAVESQLEALGVRDVRRLAGADRYGTAAAVAARMPAGRSVVLASGAQANLVDAAAAGGAAAATEQPVLLTAPGTLPTATKNAMQARGVRTTTVVGGTGAVSLAVTSSVRSVTKGQVVRFGGDDRYATALAVAKGFASAVGTSRVVVAAGSDDHLIDSVTAGALARLVVLVPGNASHGGVQKWLKAAGTDRLDVAGGAGAVTPGTLRSLVAAI</sequence>
<dbReference type="GO" id="GO:0009253">
    <property type="term" value="P:peptidoglycan catabolic process"/>
    <property type="evidence" value="ECO:0007669"/>
    <property type="project" value="InterPro"/>
</dbReference>
<evidence type="ECO:0000259" key="4">
    <source>
        <dbReference type="SMART" id="SM00701"/>
    </source>
</evidence>
<dbReference type="PANTHER" id="PTHR11022">
    <property type="entry name" value="PEPTIDOGLYCAN RECOGNITION PROTEIN"/>
    <property type="match status" value="1"/>
</dbReference>
<dbReference type="Gene3D" id="3.40.50.12090">
    <property type="match status" value="2"/>
</dbReference>
<dbReference type="RefSeq" id="WP_141318021.1">
    <property type="nucleotide sequence ID" value="NZ_BJLP01000002.1"/>
</dbReference>
<comment type="caution">
    <text evidence="5">The sequence shown here is derived from an EMBL/GenBank/DDBJ whole genome shotgun (WGS) entry which is preliminary data.</text>
</comment>
<dbReference type="AlphaFoldDB" id="A0A4Y3K791"/>
<feature type="signal peptide" evidence="2">
    <location>
        <begin position="1"/>
        <end position="21"/>
    </location>
</feature>
<protein>
    <recommendedName>
        <fullName evidence="7">Peptidoglycan recognition protein family domain-containing protein</fullName>
    </recommendedName>
</protein>
<accession>A0A4Y3K791</accession>
<dbReference type="Pfam" id="PF04122">
    <property type="entry name" value="CW_binding_2"/>
    <property type="match status" value="3"/>
</dbReference>
<dbReference type="Gene3D" id="3.40.80.10">
    <property type="entry name" value="Peptidoglycan recognition protein-like"/>
    <property type="match status" value="1"/>
</dbReference>
<reference evidence="5 6" key="1">
    <citation type="submission" date="2019-06" db="EMBL/GenBank/DDBJ databases">
        <title>Whole genome shotgun sequence of Cellulomonas uda NBRC 3747.</title>
        <authorList>
            <person name="Hosoyama A."/>
            <person name="Uohara A."/>
            <person name="Ohji S."/>
            <person name="Ichikawa N."/>
        </authorList>
    </citation>
    <scope>NUCLEOTIDE SEQUENCE [LARGE SCALE GENOMIC DNA]</scope>
    <source>
        <strain evidence="5 6">NBRC 3747</strain>
    </source>
</reference>
<organism evidence="5 6">
    <name type="scientific">Cellulomonas uda</name>
    <dbReference type="NCBI Taxonomy" id="1714"/>
    <lineage>
        <taxon>Bacteria</taxon>
        <taxon>Bacillati</taxon>
        <taxon>Actinomycetota</taxon>
        <taxon>Actinomycetes</taxon>
        <taxon>Micrococcales</taxon>
        <taxon>Cellulomonadaceae</taxon>
        <taxon>Cellulomonas</taxon>
    </lineage>
</organism>
<evidence type="ECO:0000313" key="6">
    <source>
        <dbReference type="Proteomes" id="UP000315842"/>
    </source>
</evidence>
<keyword evidence="2" id="KW-0732">Signal</keyword>
<comment type="similarity">
    <text evidence="1">Belongs to the N-acetylmuramoyl-L-alanine amidase 2 family.</text>
</comment>
<dbReference type="GO" id="GO:0008745">
    <property type="term" value="F:N-acetylmuramoyl-L-alanine amidase activity"/>
    <property type="evidence" value="ECO:0007669"/>
    <property type="project" value="InterPro"/>
</dbReference>
<dbReference type="InterPro" id="IPR006619">
    <property type="entry name" value="PGRP_domain_met/bac"/>
</dbReference>
<name>A0A4Y3K791_CELUD</name>
<feature type="domain" description="Peptidoglycan recognition protein family" evidence="4">
    <location>
        <begin position="236"/>
        <end position="384"/>
    </location>
</feature>